<accession>A0AA88YD27</accession>
<organism evidence="2 3">
    <name type="scientific">Pinctada imbricata</name>
    <name type="common">Atlantic pearl-oyster</name>
    <name type="synonym">Pinctada martensii</name>
    <dbReference type="NCBI Taxonomy" id="66713"/>
    <lineage>
        <taxon>Eukaryota</taxon>
        <taxon>Metazoa</taxon>
        <taxon>Spiralia</taxon>
        <taxon>Lophotrochozoa</taxon>
        <taxon>Mollusca</taxon>
        <taxon>Bivalvia</taxon>
        <taxon>Autobranchia</taxon>
        <taxon>Pteriomorphia</taxon>
        <taxon>Pterioida</taxon>
        <taxon>Pterioidea</taxon>
        <taxon>Pteriidae</taxon>
        <taxon>Pinctada</taxon>
    </lineage>
</organism>
<gene>
    <name evidence="2" type="ORF">FSP39_008120</name>
</gene>
<dbReference type="EMBL" id="VSWD01000006">
    <property type="protein sequence ID" value="KAK3099691.1"/>
    <property type="molecule type" value="Genomic_DNA"/>
</dbReference>
<feature type="domain" description="Mitochondria-eating protein C-terminal" evidence="1">
    <location>
        <begin position="24"/>
        <end position="95"/>
    </location>
</feature>
<sequence>MSKQKFLSSLENDEGLEQPLAESVISFADKCCEITWLMTVQSPPMYIECDVKTGSTFNSDLMAQYTRSGPNVEFVVWPVVYIEKNGALLSKGVAQPTKND</sequence>
<evidence type="ECO:0000313" key="2">
    <source>
        <dbReference type="EMBL" id="KAK3099691.1"/>
    </source>
</evidence>
<dbReference type="AlphaFoldDB" id="A0AA88YD27"/>
<proteinExistence type="predicted"/>
<keyword evidence="3" id="KW-1185">Reference proteome</keyword>
<dbReference type="Proteomes" id="UP001186944">
    <property type="component" value="Unassembled WGS sequence"/>
</dbReference>
<protein>
    <recommendedName>
        <fullName evidence="1">Mitochondria-eating protein C-terminal domain-containing protein</fullName>
    </recommendedName>
</protein>
<reference evidence="2" key="1">
    <citation type="submission" date="2019-08" db="EMBL/GenBank/DDBJ databases">
        <title>The improved chromosome-level genome for the pearl oyster Pinctada fucata martensii using PacBio sequencing and Hi-C.</title>
        <authorList>
            <person name="Zheng Z."/>
        </authorList>
    </citation>
    <scope>NUCLEOTIDE SEQUENCE</scope>
    <source>
        <strain evidence="2">ZZ-2019</strain>
        <tissue evidence="2">Adductor muscle</tissue>
    </source>
</reference>
<dbReference type="InterPro" id="IPR031981">
    <property type="entry name" value="MIEAP_C"/>
</dbReference>
<dbReference type="Pfam" id="PF16026">
    <property type="entry name" value="MIEAP"/>
    <property type="match status" value="1"/>
</dbReference>
<evidence type="ECO:0000313" key="3">
    <source>
        <dbReference type="Proteomes" id="UP001186944"/>
    </source>
</evidence>
<comment type="caution">
    <text evidence="2">The sequence shown here is derived from an EMBL/GenBank/DDBJ whole genome shotgun (WGS) entry which is preliminary data.</text>
</comment>
<name>A0AA88YD27_PINIB</name>
<evidence type="ECO:0000259" key="1">
    <source>
        <dbReference type="Pfam" id="PF16026"/>
    </source>
</evidence>